<gene>
    <name evidence="1" type="ORF">QAD02_009588</name>
</gene>
<evidence type="ECO:0000313" key="2">
    <source>
        <dbReference type="Proteomes" id="UP001239111"/>
    </source>
</evidence>
<reference evidence="1" key="1">
    <citation type="submission" date="2023-04" db="EMBL/GenBank/DDBJ databases">
        <title>A chromosome-level genome assembly of the parasitoid wasp Eretmocerus hayati.</title>
        <authorList>
            <person name="Zhong Y."/>
            <person name="Liu S."/>
            <person name="Liu Y."/>
        </authorList>
    </citation>
    <scope>NUCLEOTIDE SEQUENCE</scope>
    <source>
        <strain evidence="1">ZJU_SS_LIU_2023</strain>
    </source>
</reference>
<dbReference type="EMBL" id="CM056744">
    <property type="protein sequence ID" value="KAJ8667925.1"/>
    <property type="molecule type" value="Genomic_DNA"/>
</dbReference>
<accession>A0ACC2N9V0</accession>
<dbReference type="Proteomes" id="UP001239111">
    <property type="component" value="Chromosome 4"/>
</dbReference>
<name>A0ACC2N9V0_9HYME</name>
<proteinExistence type="predicted"/>
<comment type="caution">
    <text evidence="1">The sequence shown here is derived from an EMBL/GenBank/DDBJ whole genome shotgun (WGS) entry which is preliminary data.</text>
</comment>
<evidence type="ECO:0000313" key="1">
    <source>
        <dbReference type="EMBL" id="KAJ8667925.1"/>
    </source>
</evidence>
<keyword evidence="2" id="KW-1185">Reference proteome</keyword>
<sequence>MSGARHLAKGSPRNTARKPIGESIKIKVGPDKIVHHNISQGCMELQKFRLLYPGVTTLCYEISQDTVKNLDFDDNFIYFEGTEHTYQLVKPHAEVAQGVSPSHILEGQRQRIREMALDCYPTILSKLKVPGEPAHKKMKALPTALSNKSQEIQGEKVSVADPRIIRIHWLNKNDPSLPTFVSMGNSLGAIKKSSLDKNQNYSLEQLKETLVEKYVTDANRLYFESSAIVYVGYCSDKQVQTINSFGEDDVDFWDVCDKYFKRSNREIHIYLLTVQTVPIFSDSCEQASSQDLETNPNSKTIGIKQAENDEMANFFDQLEREDYENSQCALPPNQETHQGASELQSLHQSIAISPTRKVMSELQNSPSKDATSVFAQPALLRKRSAHNSDICRAKKQSIPPLSSSKLDFDTLPEENHTKAVSATTTSTHPEMEDSDQTSKSSKSSDEDSDEELGGRWNKECREHVAFLKSVKKPTMKFIKKKDLKISKVVVGTGSQGEVRKGEYIWNCVAVKSIARTNDKNALKELVFLNDLKHPNIIICFGVCIATTQLHIVMEYFDSKSLHDITFVPTIREEFDLTDEEKLFIIEQAATGLTYIHSQSILHRDIKPGNILVNKSCLHVKICDLGLASSKFIEKDLKSTRDDRMRGTYFFMSPEIFLAEKKNYSTKSDVWAFACSIYEIFSLDCVWPVLRGDAHHSTEVALSNKATPPYHECVPAVLHAVMKGSFNHKPDLRPEMFEYVKALRSRE</sequence>
<protein>
    <submittedName>
        <fullName evidence="1">Uncharacterized protein</fullName>
    </submittedName>
</protein>
<organism evidence="1 2">
    <name type="scientific">Eretmocerus hayati</name>
    <dbReference type="NCBI Taxonomy" id="131215"/>
    <lineage>
        <taxon>Eukaryota</taxon>
        <taxon>Metazoa</taxon>
        <taxon>Ecdysozoa</taxon>
        <taxon>Arthropoda</taxon>
        <taxon>Hexapoda</taxon>
        <taxon>Insecta</taxon>
        <taxon>Pterygota</taxon>
        <taxon>Neoptera</taxon>
        <taxon>Endopterygota</taxon>
        <taxon>Hymenoptera</taxon>
        <taxon>Apocrita</taxon>
        <taxon>Proctotrupomorpha</taxon>
        <taxon>Chalcidoidea</taxon>
        <taxon>Aphelinidae</taxon>
        <taxon>Aphelininae</taxon>
        <taxon>Eretmocerus</taxon>
    </lineage>
</organism>